<dbReference type="EMBL" id="CAEZXV010000002">
    <property type="protein sequence ID" value="CAB4691344.1"/>
    <property type="molecule type" value="Genomic_DNA"/>
</dbReference>
<gene>
    <name evidence="1" type="ORF">UFOPK2598_00063</name>
</gene>
<reference evidence="1" key="1">
    <citation type="submission" date="2020-05" db="EMBL/GenBank/DDBJ databases">
        <authorList>
            <person name="Chiriac C."/>
            <person name="Salcher M."/>
            <person name="Ghai R."/>
            <person name="Kavagutti S V."/>
        </authorList>
    </citation>
    <scope>NUCLEOTIDE SEQUENCE</scope>
</reference>
<proteinExistence type="predicted"/>
<sequence>MGNPTPSFDEIGKRLSIRLHDPEGGFRDLLGVLEEIDAIRKKDGTLKKFDPSAIALWKVVIEK</sequence>
<name>A0A6J6P4H3_9ZZZZ</name>
<dbReference type="AlphaFoldDB" id="A0A6J6P4H3"/>
<protein>
    <submittedName>
        <fullName evidence="1">Unannotated protein</fullName>
    </submittedName>
</protein>
<organism evidence="1">
    <name type="scientific">freshwater metagenome</name>
    <dbReference type="NCBI Taxonomy" id="449393"/>
    <lineage>
        <taxon>unclassified sequences</taxon>
        <taxon>metagenomes</taxon>
        <taxon>ecological metagenomes</taxon>
    </lineage>
</organism>
<evidence type="ECO:0000313" key="1">
    <source>
        <dbReference type="EMBL" id="CAB4691344.1"/>
    </source>
</evidence>
<accession>A0A6J6P4H3</accession>